<evidence type="ECO:0000256" key="1">
    <source>
        <dbReference type="ARBA" id="ARBA00006484"/>
    </source>
</evidence>
<dbReference type="GO" id="GO:0047044">
    <property type="term" value="F:androstan-3-alpha,17-beta-diol dehydrogenase (NAD+) activity"/>
    <property type="evidence" value="ECO:0007669"/>
    <property type="project" value="UniProtKB-EC"/>
</dbReference>
<accession>A0A086ZF04</accession>
<dbReference type="PANTHER" id="PTHR43180:SF66">
    <property type="entry name" value="SHORT-CHAIN DEHYDROGENASE_REDUCTASE FAMILY PROTEIN"/>
    <property type="match status" value="1"/>
</dbReference>
<dbReference type="Pfam" id="PF13561">
    <property type="entry name" value="adh_short_C2"/>
    <property type="match status" value="1"/>
</dbReference>
<reference evidence="3 4" key="1">
    <citation type="submission" date="2014-03" db="EMBL/GenBank/DDBJ databases">
        <title>Genomics of Bifidobacteria.</title>
        <authorList>
            <person name="Ventura M."/>
            <person name="Milani C."/>
            <person name="Lugli G.A."/>
        </authorList>
    </citation>
    <scope>NUCLEOTIDE SEQUENCE [LARGE SCALE GENOMIC DNA]</scope>
    <source>
        <strain evidence="3 4">DSM 22767</strain>
    </source>
</reference>
<keyword evidence="4" id="KW-1185">Reference proteome</keyword>
<comment type="similarity">
    <text evidence="1">Belongs to the short-chain dehydrogenases/reductases (SDR) family.</text>
</comment>
<dbReference type="PANTHER" id="PTHR43180">
    <property type="entry name" value="3-OXOACYL-(ACYL-CARRIER-PROTEIN) REDUCTASE (AFU_ORTHOLOGUE AFUA_6G11210)"/>
    <property type="match status" value="1"/>
</dbReference>
<dbReference type="InterPro" id="IPR036291">
    <property type="entry name" value="NAD(P)-bd_dom_sf"/>
</dbReference>
<comment type="caution">
    <text evidence="3">The sequence shown here is derived from an EMBL/GenBank/DDBJ whole genome shotgun (WGS) entry which is preliminary data.</text>
</comment>
<name>A0A086ZF04_9BIFI</name>
<dbReference type="EC" id="1.1.1.53" evidence="3"/>
<sequence length="247" mass="26221">MANRLDGKVALITGASSGIGLAIAKKFVTEGAKVVLGDINDENGEKAAQEIGENALYIHLDVSNEDEWIKAYEATIAKFGKVNVVVNNAGIAIGTNIETVPLDIWNKTIAINGTGVMLGTKYGVQNMKNFGGGSIINMSSIEGLVGESINLAYNFTKGGVRLMTKSAALYCAEHKMNIRVNTIHPGYIHTPMVDTHPDLVKLEESKTPMGHLGEADDIANLAVFLASDESKFSTGSEFVADGGYTAQ</sequence>
<evidence type="ECO:0000313" key="3">
    <source>
        <dbReference type="EMBL" id="KFI45104.1"/>
    </source>
</evidence>
<dbReference type="FunFam" id="3.40.50.720:FF:000084">
    <property type="entry name" value="Short-chain dehydrogenase reductase"/>
    <property type="match status" value="1"/>
</dbReference>
<protein>
    <submittedName>
        <fullName evidence="3">3-alpha-(Or 20-beta)-hydroxysteroid dehydrogenase</fullName>
        <ecNumber evidence="3">1.1.1.53</ecNumber>
    </submittedName>
</protein>
<dbReference type="AlphaFoldDB" id="A0A086ZF04"/>
<keyword evidence="2 3" id="KW-0560">Oxidoreductase</keyword>
<evidence type="ECO:0000256" key="2">
    <source>
        <dbReference type="ARBA" id="ARBA00023002"/>
    </source>
</evidence>
<dbReference type="eggNOG" id="COG1028">
    <property type="taxonomic scope" value="Bacteria"/>
</dbReference>
<dbReference type="PRINTS" id="PR00080">
    <property type="entry name" value="SDRFAMILY"/>
</dbReference>
<dbReference type="RefSeq" id="WP_033521594.1">
    <property type="nucleotide sequence ID" value="NZ_JDUS01000009.1"/>
</dbReference>
<dbReference type="STRING" id="1437606.BBOH_1366"/>
<dbReference type="InterPro" id="IPR002347">
    <property type="entry name" value="SDR_fam"/>
</dbReference>
<dbReference type="PRINTS" id="PR00081">
    <property type="entry name" value="GDHRDH"/>
</dbReference>
<evidence type="ECO:0000313" key="4">
    <source>
        <dbReference type="Proteomes" id="UP000029096"/>
    </source>
</evidence>
<organism evidence="3 4">
    <name type="scientific">Bifidobacterium bohemicum DSM 22767</name>
    <dbReference type="NCBI Taxonomy" id="1437606"/>
    <lineage>
        <taxon>Bacteria</taxon>
        <taxon>Bacillati</taxon>
        <taxon>Actinomycetota</taxon>
        <taxon>Actinomycetes</taxon>
        <taxon>Bifidobacteriales</taxon>
        <taxon>Bifidobacteriaceae</taxon>
        <taxon>Bifidobacterium</taxon>
    </lineage>
</organism>
<dbReference type="Gene3D" id="3.40.50.720">
    <property type="entry name" value="NAD(P)-binding Rossmann-like Domain"/>
    <property type="match status" value="1"/>
</dbReference>
<proteinExistence type="inferred from homology"/>
<dbReference type="Proteomes" id="UP000029096">
    <property type="component" value="Unassembled WGS sequence"/>
</dbReference>
<dbReference type="SUPFAM" id="SSF51735">
    <property type="entry name" value="NAD(P)-binding Rossmann-fold domains"/>
    <property type="match status" value="1"/>
</dbReference>
<dbReference type="EMBL" id="JGYP01000004">
    <property type="protein sequence ID" value="KFI45104.1"/>
    <property type="molecule type" value="Genomic_DNA"/>
</dbReference>
<gene>
    <name evidence="3" type="ORF">BBOH_1366</name>
</gene>
<dbReference type="OrthoDB" id="3189729at2"/>
<dbReference type="NCBIfam" id="NF005559">
    <property type="entry name" value="PRK07231.1"/>
    <property type="match status" value="1"/>
</dbReference>